<dbReference type="Proteomes" id="UP000178583">
    <property type="component" value="Unassembled WGS sequence"/>
</dbReference>
<dbReference type="EMBL" id="MEZY01000040">
    <property type="protein sequence ID" value="OGD62989.1"/>
    <property type="molecule type" value="Genomic_DNA"/>
</dbReference>
<feature type="transmembrane region" description="Helical" evidence="1">
    <location>
        <begin position="14"/>
        <end position="35"/>
    </location>
</feature>
<keyword evidence="1" id="KW-0472">Membrane</keyword>
<feature type="transmembrane region" description="Helical" evidence="1">
    <location>
        <begin position="98"/>
        <end position="119"/>
    </location>
</feature>
<gene>
    <name evidence="2" type="ORF">A2215_02560</name>
</gene>
<feature type="transmembrane region" description="Helical" evidence="1">
    <location>
        <begin position="69"/>
        <end position="92"/>
    </location>
</feature>
<sequence>MFVSWWYGHAYRRLFLYIKASFIYLADLFSVKICLKTLFAPWKRDVLSYEGLSLQEKFQVFTLNIASRFVGFIVKIATLFCYLCAVAISSIISLCLIIFWPLYPLVAIYLIYFGIRLILI</sequence>
<evidence type="ECO:0000256" key="1">
    <source>
        <dbReference type="SAM" id="Phobius"/>
    </source>
</evidence>
<keyword evidence="1" id="KW-1133">Transmembrane helix</keyword>
<proteinExistence type="predicted"/>
<evidence type="ECO:0000313" key="2">
    <source>
        <dbReference type="EMBL" id="OGD62989.1"/>
    </source>
</evidence>
<reference evidence="2 3" key="1">
    <citation type="journal article" date="2016" name="Nat. Commun.">
        <title>Thousands of microbial genomes shed light on interconnected biogeochemical processes in an aquifer system.</title>
        <authorList>
            <person name="Anantharaman K."/>
            <person name="Brown C.T."/>
            <person name="Hug L.A."/>
            <person name="Sharon I."/>
            <person name="Castelle C.J."/>
            <person name="Probst A.J."/>
            <person name="Thomas B.C."/>
            <person name="Singh A."/>
            <person name="Wilkins M.J."/>
            <person name="Karaoz U."/>
            <person name="Brodie E.L."/>
            <person name="Williams K.H."/>
            <person name="Hubbard S.S."/>
            <person name="Banfield J.F."/>
        </authorList>
    </citation>
    <scope>NUCLEOTIDE SEQUENCE [LARGE SCALE GENOMIC DNA]</scope>
</reference>
<comment type="caution">
    <text evidence="2">The sequence shown here is derived from an EMBL/GenBank/DDBJ whole genome shotgun (WGS) entry which is preliminary data.</text>
</comment>
<dbReference type="AlphaFoldDB" id="A0A1F5E6F1"/>
<name>A0A1F5E6F1_9BACT</name>
<accession>A0A1F5E6F1</accession>
<organism evidence="2 3">
    <name type="scientific">Candidatus Berkelbacteria bacterium RIFOXYA2_FULL_43_10</name>
    <dbReference type="NCBI Taxonomy" id="1797472"/>
    <lineage>
        <taxon>Bacteria</taxon>
        <taxon>Candidatus Berkelbacteria</taxon>
    </lineage>
</organism>
<keyword evidence="1" id="KW-0812">Transmembrane</keyword>
<protein>
    <submittedName>
        <fullName evidence="2">Uncharacterized protein</fullName>
    </submittedName>
</protein>
<evidence type="ECO:0000313" key="3">
    <source>
        <dbReference type="Proteomes" id="UP000178583"/>
    </source>
</evidence>